<feature type="domain" description="Polysaccharide biosynthesis protein CapD-like" evidence="1">
    <location>
        <begin position="1"/>
        <end position="26"/>
    </location>
</feature>
<organism evidence="2">
    <name type="scientific">marine sediment metagenome</name>
    <dbReference type="NCBI Taxonomy" id="412755"/>
    <lineage>
        <taxon>unclassified sequences</taxon>
        <taxon>metagenomes</taxon>
        <taxon>ecological metagenomes</taxon>
    </lineage>
</organism>
<accession>X1C238</accession>
<protein>
    <recommendedName>
        <fullName evidence="1">Polysaccharide biosynthesis protein CapD-like domain-containing protein</fullName>
    </recommendedName>
</protein>
<dbReference type="Pfam" id="PF02719">
    <property type="entry name" value="Polysacc_synt_2"/>
    <property type="match status" value="1"/>
</dbReference>
<dbReference type="EMBL" id="BART01011623">
    <property type="protein sequence ID" value="GAG87417.1"/>
    <property type="molecule type" value="Genomic_DNA"/>
</dbReference>
<evidence type="ECO:0000313" key="2">
    <source>
        <dbReference type="EMBL" id="GAG87417.1"/>
    </source>
</evidence>
<dbReference type="InterPro" id="IPR003869">
    <property type="entry name" value="Polysac_CapD-like"/>
</dbReference>
<evidence type="ECO:0000259" key="1">
    <source>
        <dbReference type="Pfam" id="PF02719"/>
    </source>
</evidence>
<proteinExistence type="predicted"/>
<sequence length="39" mass="4187">EAVLLVFEASAIGQGGEVFVLDMGLHCLCSLTHFQILPK</sequence>
<feature type="non-terminal residue" evidence="2">
    <location>
        <position position="1"/>
    </location>
</feature>
<reference evidence="2" key="1">
    <citation type="journal article" date="2014" name="Front. Microbiol.">
        <title>High frequency of phylogenetically diverse reductive dehalogenase-homologous genes in deep subseafloor sedimentary metagenomes.</title>
        <authorList>
            <person name="Kawai M."/>
            <person name="Futagami T."/>
            <person name="Toyoda A."/>
            <person name="Takaki Y."/>
            <person name="Nishi S."/>
            <person name="Hori S."/>
            <person name="Arai W."/>
            <person name="Tsubouchi T."/>
            <person name="Morono Y."/>
            <person name="Uchiyama I."/>
            <person name="Ito T."/>
            <person name="Fujiyama A."/>
            <person name="Inagaki F."/>
            <person name="Takami H."/>
        </authorList>
    </citation>
    <scope>NUCLEOTIDE SEQUENCE</scope>
    <source>
        <strain evidence="2">Expedition CK06-06</strain>
    </source>
</reference>
<name>X1C238_9ZZZZ</name>
<gene>
    <name evidence="2" type="ORF">S01H4_24671</name>
</gene>
<dbReference type="AlphaFoldDB" id="X1C238"/>
<comment type="caution">
    <text evidence="2">The sequence shown here is derived from an EMBL/GenBank/DDBJ whole genome shotgun (WGS) entry which is preliminary data.</text>
</comment>